<dbReference type="Pfam" id="PF14870">
    <property type="entry name" value="PSII_BNR"/>
    <property type="match status" value="1"/>
</dbReference>
<dbReference type="NCBIfam" id="TIGR04183">
    <property type="entry name" value="Por_Secre_tail"/>
    <property type="match status" value="1"/>
</dbReference>
<dbReference type="InterPro" id="IPR028203">
    <property type="entry name" value="PSII_CF48-like_dom"/>
</dbReference>
<dbReference type="InterPro" id="IPR026444">
    <property type="entry name" value="Secre_tail"/>
</dbReference>
<keyword evidence="7" id="KW-1185">Reference proteome</keyword>
<dbReference type="PANTHER" id="PTHR47199:SF2">
    <property type="entry name" value="PHOTOSYSTEM II STABILITY_ASSEMBLY FACTOR HCF136, CHLOROPLASTIC"/>
    <property type="match status" value="1"/>
</dbReference>
<proteinExistence type="predicted"/>
<feature type="signal peptide" evidence="3">
    <location>
        <begin position="1"/>
        <end position="19"/>
    </location>
</feature>
<dbReference type="EMBL" id="BAABGY010000004">
    <property type="protein sequence ID" value="GAA4323183.1"/>
    <property type="molecule type" value="Genomic_DNA"/>
</dbReference>
<comment type="caution">
    <text evidence="6">The sequence shown here is derived from an EMBL/GenBank/DDBJ whole genome shotgun (WGS) entry which is preliminary data.</text>
</comment>
<feature type="domain" description="Photosynthesis system II assembly factor Ycf48/Hcf136-like" evidence="4">
    <location>
        <begin position="115"/>
        <end position="238"/>
    </location>
</feature>
<dbReference type="RefSeq" id="WP_345253854.1">
    <property type="nucleotide sequence ID" value="NZ_BAABGY010000004.1"/>
</dbReference>
<feature type="chain" id="PRO_5047125256" description="T9SS type A sorting domain-containing protein" evidence="3">
    <location>
        <begin position="20"/>
        <end position="469"/>
    </location>
</feature>
<keyword evidence="3" id="KW-0732">Signal</keyword>
<evidence type="ECO:0000256" key="2">
    <source>
        <dbReference type="ARBA" id="ARBA00023276"/>
    </source>
</evidence>
<dbReference type="Gene3D" id="2.130.10.10">
    <property type="entry name" value="YVTN repeat-like/Quinoprotein amine dehydrogenase"/>
    <property type="match status" value="2"/>
</dbReference>
<name>A0ABP8GF04_9BACT</name>
<keyword evidence="2" id="KW-0604">Photosystem II</keyword>
<keyword evidence="1" id="KW-0602">Photosynthesis</keyword>
<dbReference type="Pfam" id="PF18962">
    <property type="entry name" value="Por_Secre_tail"/>
    <property type="match status" value="1"/>
</dbReference>
<evidence type="ECO:0000259" key="5">
    <source>
        <dbReference type="Pfam" id="PF18962"/>
    </source>
</evidence>
<organism evidence="6 7">
    <name type="scientific">Flaviaesturariibacter amylovorans</name>
    <dbReference type="NCBI Taxonomy" id="1084520"/>
    <lineage>
        <taxon>Bacteria</taxon>
        <taxon>Pseudomonadati</taxon>
        <taxon>Bacteroidota</taxon>
        <taxon>Chitinophagia</taxon>
        <taxon>Chitinophagales</taxon>
        <taxon>Chitinophagaceae</taxon>
        <taxon>Flaviaestuariibacter</taxon>
    </lineage>
</organism>
<dbReference type="Proteomes" id="UP001501725">
    <property type="component" value="Unassembled WGS sequence"/>
</dbReference>
<sequence length="469" mass="50539">MRKILLAASLLFLGSTSRAQWLPQNAGFSNDTLGFYELSLPDKYTAWAVCYDGKNGLLSGRPVLDFTRTTNGGNTWIPGKMGTDRTLRFSNISAIDGQEAWVAMNKIGPAPGTFGKGGGVFHTTDAGVTWEHTEPGELFDTGSVPRFVHFKDKNKGIAVGDPKGGYFEVYTTMNMGKKWKRVDATDLPAPLPNEIGWISGYAVVGNTIWFGTSRGRMYKSTDFGKNWTVHVVDSIPGTYVQEIAFLDDGLTGVAHLRGRSRTFVFSTTDGGLTWTNYFQPPNWKNSRMTAVPGTNAFVSTAVHPNPIFQGSAVSYDAGRTWTEIDNQASKAVCRFFDAETGYAGSFYVTNPFRGGIFKSQIVFQQPAATESARSSKRRAAAPKNAAASVAVHVYPTPARDVVNLVFGGVPAGKEGVASIHSLDGRQLLSARLSGASTVQLNVSGLPAGLYTLRIATKAGTKSQVITLAK</sequence>
<dbReference type="SUPFAM" id="SSF110296">
    <property type="entry name" value="Oligoxyloglucan reducing end-specific cellobiohydrolase"/>
    <property type="match status" value="1"/>
</dbReference>
<evidence type="ECO:0000256" key="1">
    <source>
        <dbReference type="ARBA" id="ARBA00022531"/>
    </source>
</evidence>
<dbReference type="CDD" id="cd15482">
    <property type="entry name" value="Sialidase_non-viral"/>
    <property type="match status" value="1"/>
</dbReference>
<evidence type="ECO:0000259" key="4">
    <source>
        <dbReference type="Pfam" id="PF14870"/>
    </source>
</evidence>
<reference evidence="7" key="1">
    <citation type="journal article" date="2019" name="Int. J. Syst. Evol. Microbiol.">
        <title>The Global Catalogue of Microorganisms (GCM) 10K type strain sequencing project: providing services to taxonomists for standard genome sequencing and annotation.</title>
        <authorList>
            <consortium name="The Broad Institute Genomics Platform"/>
            <consortium name="The Broad Institute Genome Sequencing Center for Infectious Disease"/>
            <person name="Wu L."/>
            <person name="Ma J."/>
        </authorList>
    </citation>
    <scope>NUCLEOTIDE SEQUENCE [LARGE SCALE GENOMIC DNA]</scope>
    <source>
        <strain evidence="7">JCM 17919</strain>
    </source>
</reference>
<protein>
    <recommendedName>
        <fullName evidence="8">T9SS type A sorting domain-containing protein</fullName>
    </recommendedName>
</protein>
<feature type="domain" description="Secretion system C-terminal sorting" evidence="5">
    <location>
        <begin position="393"/>
        <end position="462"/>
    </location>
</feature>
<evidence type="ECO:0008006" key="8">
    <source>
        <dbReference type="Google" id="ProtNLM"/>
    </source>
</evidence>
<gene>
    <name evidence="6" type="ORF">GCM10023184_09860</name>
</gene>
<accession>A0ABP8GF04</accession>
<evidence type="ECO:0000256" key="3">
    <source>
        <dbReference type="SAM" id="SignalP"/>
    </source>
</evidence>
<dbReference type="PANTHER" id="PTHR47199">
    <property type="entry name" value="PHOTOSYSTEM II STABILITY/ASSEMBLY FACTOR HCF136, CHLOROPLASTIC"/>
    <property type="match status" value="1"/>
</dbReference>
<evidence type="ECO:0000313" key="6">
    <source>
        <dbReference type="EMBL" id="GAA4323183.1"/>
    </source>
</evidence>
<dbReference type="InterPro" id="IPR015943">
    <property type="entry name" value="WD40/YVTN_repeat-like_dom_sf"/>
</dbReference>
<evidence type="ECO:0000313" key="7">
    <source>
        <dbReference type="Proteomes" id="UP001501725"/>
    </source>
</evidence>